<dbReference type="InterPro" id="IPR040354">
    <property type="entry name" value="TCTN1-3"/>
</dbReference>
<keyword evidence="1" id="KW-0732">Signal</keyword>
<dbReference type="AlphaFoldDB" id="A0A2V0P4K1"/>
<dbReference type="PANTHER" id="PTHR14611">
    <property type="entry name" value="TECTONIC FAMILY MEMBER"/>
    <property type="match status" value="1"/>
</dbReference>
<comment type="caution">
    <text evidence="3">The sequence shown here is derived from an EMBL/GenBank/DDBJ whole genome shotgun (WGS) entry which is preliminary data.</text>
</comment>
<protein>
    <recommendedName>
        <fullName evidence="2">Tectonic-1-3 N-terminal domain-containing protein</fullName>
    </recommendedName>
</protein>
<proteinExistence type="predicted"/>
<dbReference type="PANTHER" id="PTHR14611:SF2">
    <property type="entry name" value="TECTONIC"/>
    <property type="match status" value="1"/>
</dbReference>
<sequence length="607" mass="59245">MAAQPRQPRPLRRLAAARLLAVAVLVLAPAPAAAQAGPPPTYPIDWAAVPAAGGAAPAKDLAGSCLCDLLNATCTPYCCCDPDCPAGVVAAFQAGAGCLPEGPPQQQLDYCTPAEAFAQVNLPGGDFYRIGKRAAGEALLTQLLCISGDNNPSLGATYPDPPTGETPANAAVTACGASPAAPAPRGAYYFGDALAAAVPLASGATAAGRFSVPQPGVTAACAGGLSEADAATCRLPVPPDDASFRALCLDPLSPLSPLSIAYTQLAANPAAVPAINITIASASLLDAAGALAAAPAGPPAAPAYVPRTVSAPPVCTGVVARADYLIRYAADAATGAAQLASASVDLVLSNVSAADGGARVAVSVSWADAAAPAAALRPLSGAPGYLQGFPLLAGLRAAAGGKVAVARFRGGLALPAGGGGGCDPMGGAHVGFGYNTTSACTALLTAAQLAALCASGDAAAPLRAAGGAALLDAAASGAALVGAWGSSDAANAAEWLPVAVAGWPPPAPAWDAAARRCDGVITGFELRLATGLAASASNPQSKVLHAQLCPTLGSWTADASLAGGAQPYPLRFAARFAAIDQGAPAAALRPAPPLVVPLPPDLFYPFL</sequence>
<dbReference type="InterPro" id="IPR057724">
    <property type="entry name" value="TCTN1-3_N"/>
</dbReference>
<evidence type="ECO:0000313" key="4">
    <source>
        <dbReference type="Proteomes" id="UP000247498"/>
    </source>
</evidence>
<accession>A0A2V0P4K1</accession>
<dbReference type="STRING" id="307507.A0A2V0P4K1"/>
<keyword evidence="4" id="KW-1185">Reference proteome</keyword>
<evidence type="ECO:0000259" key="2">
    <source>
        <dbReference type="Pfam" id="PF25752"/>
    </source>
</evidence>
<reference evidence="3 4" key="1">
    <citation type="journal article" date="2018" name="Sci. Rep.">
        <title>Raphidocelis subcapitata (=Pseudokirchneriella subcapitata) provides an insight into genome evolution and environmental adaptations in the Sphaeropleales.</title>
        <authorList>
            <person name="Suzuki S."/>
            <person name="Yamaguchi H."/>
            <person name="Nakajima N."/>
            <person name="Kawachi M."/>
        </authorList>
    </citation>
    <scope>NUCLEOTIDE SEQUENCE [LARGE SCALE GENOMIC DNA]</scope>
    <source>
        <strain evidence="3 4">NIES-35</strain>
    </source>
</reference>
<dbReference type="Pfam" id="PF25752">
    <property type="entry name" value="DUF1619_N"/>
    <property type="match status" value="1"/>
</dbReference>
<feature type="signal peptide" evidence="1">
    <location>
        <begin position="1"/>
        <end position="34"/>
    </location>
</feature>
<organism evidence="3 4">
    <name type="scientific">Raphidocelis subcapitata</name>
    <dbReference type="NCBI Taxonomy" id="307507"/>
    <lineage>
        <taxon>Eukaryota</taxon>
        <taxon>Viridiplantae</taxon>
        <taxon>Chlorophyta</taxon>
        <taxon>core chlorophytes</taxon>
        <taxon>Chlorophyceae</taxon>
        <taxon>CS clade</taxon>
        <taxon>Sphaeropleales</taxon>
        <taxon>Selenastraceae</taxon>
        <taxon>Raphidocelis</taxon>
    </lineage>
</organism>
<dbReference type="EMBL" id="BDRX01000056">
    <property type="protein sequence ID" value="GBF94811.1"/>
    <property type="molecule type" value="Genomic_DNA"/>
</dbReference>
<dbReference type="OrthoDB" id="2104337at2759"/>
<evidence type="ECO:0000313" key="3">
    <source>
        <dbReference type="EMBL" id="GBF94811.1"/>
    </source>
</evidence>
<feature type="domain" description="Tectonic-1-3 N-terminal" evidence="2">
    <location>
        <begin position="62"/>
        <end position="101"/>
    </location>
</feature>
<dbReference type="Proteomes" id="UP000247498">
    <property type="component" value="Unassembled WGS sequence"/>
</dbReference>
<feature type="chain" id="PRO_5016074177" description="Tectonic-1-3 N-terminal domain-containing protein" evidence="1">
    <location>
        <begin position="35"/>
        <end position="607"/>
    </location>
</feature>
<dbReference type="InParanoid" id="A0A2V0P4K1"/>
<evidence type="ECO:0000256" key="1">
    <source>
        <dbReference type="SAM" id="SignalP"/>
    </source>
</evidence>
<name>A0A2V0P4K1_9CHLO</name>
<gene>
    <name evidence="3" type="ORF">Rsub_07983</name>
</gene>